<proteinExistence type="predicted"/>
<feature type="chain" id="PRO_5015065743" evidence="1">
    <location>
        <begin position="30"/>
        <end position="176"/>
    </location>
</feature>
<dbReference type="EMBL" id="PJNW01000016">
    <property type="protein sequence ID" value="PKR87676.1"/>
    <property type="molecule type" value="Genomic_DNA"/>
</dbReference>
<evidence type="ECO:0000313" key="3">
    <source>
        <dbReference type="Proteomes" id="UP000233491"/>
    </source>
</evidence>
<keyword evidence="3" id="KW-1185">Reference proteome</keyword>
<evidence type="ECO:0000313" key="2">
    <source>
        <dbReference type="EMBL" id="PKR87676.1"/>
    </source>
</evidence>
<dbReference type="RefSeq" id="WP_101290803.1">
    <property type="nucleotide sequence ID" value="NZ_FOUQ01000006.1"/>
</dbReference>
<dbReference type="InterPro" id="IPR038696">
    <property type="entry name" value="IalB_sf"/>
</dbReference>
<evidence type="ECO:0000256" key="1">
    <source>
        <dbReference type="SAM" id="SignalP"/>
    </source>
</evidence>
<accession>A0A1I4TTI0</accession>
<dbReference type="InterPro" id="IPR010642">
    <property type="entry name" value="Invasion_prot_B"/>
</dbReference>
<dbReference type="Gene3D" id="2.60.40.1880">
    <property type="entry name" value="Invasion associated locus B (IalB) protein"/>
    <property type="match status" value="1"/>
</dbReference>
<comment type="caution">
    <text evidence="2">The sequence shown here is derived from an EMBL/GenBank/DDBJ whole genome shotgun (WGS) entry which is preliminary data.</text>
</comment>
<keyword evidence="1" id="KW-0732">Signal</keyword>
<reference evidence="2 3" key="1">
    <citation type="submission" date="2017-12" db="EMBL/GenBank/DDBJ databases">
        <title>Anaerobic carbon monoxide metabolism by Pleomorphomonas carboxyditropha sp. nov., a new mesophilic hydrogenogenic carboxidotroph.</title>
        <authorList>
            <person name="Esquivel-Elizondo S."/>
            <person name="Krajmalnik-Brown R."/>
        </authorList>
    </citation>
    <scope>NUCLEOTIDE SEQUENCE [LARGE SCALE GENOMIC DNA]</scope>
    <source>
        <strain evidence="2 3">R5-392</strain>
    </source>
</reference>
<dbReference type="AlphaFoldDB" id="A0A1I4TTI0"/>
<gene>
    <name evidence="2" type="ORF">CXZ10_18275</name>
</gene>
<name>A0A1I4TTI0_9HYPH</name>
<sequence length="176" mass="18864">MTVMRTVLSACLSVLLALGSLPATLSSAAAQEFVDGKVESVHGDWQIRCDQPVGARDKQCAMVQNVTAEDRDNIGLSVLIVKTVDKKARIMRVLAPLGVYLMAGLGLRIDDKDIGRVGFVRCRARGCYAEVVLQDDLIGQLEGGGKALFIIYDSPEDGIGIPISLKGFKEGFDALP</sequence>
<protein>
    <submittedName>
        <fullName evidence="2">Invasion-associated locus B family protein</fullName>
    </submittedName>
</protein>
<dbReference type="Proteomes" id="UP000233491">
    <property type="component" value="Unassembled WGS sequence"/>
</dbReference>
<dbReference type="OrthoDB" id="8454302at2"/>
<dbReference type="Pfam" id="PF06776">
    <property type="entry name" value="IalB"/>
    <property type="match status" value="1"/>
</dbReference>
<organism evidence="2 3">
    <name type="scientific">Pleomorphomonas diazotrophica</name>
    <dbReference type="NCBI Taxonomy" id="1166257"/>
    <lineage>
        <taxon>Bacteria</taxon>
        <taxon>Pseudomonadati</taxon>
        <taxon>Pseudomonadota</taxon>
        <taxon>Alphaproteobacteria</taxon>
        <taxon>Hyphomicrobiales</taxon>
        <taxon>Pleomorphomonadaceae</taxon>
        <taxon>Pleomorphomonas</taxon>
    </lineage>
</organism>
<feature type="signal peptide" evidence="1">
    <location>
        <begin position="1"/>
        <end position="29"/>
    </location>
</feature>